<dbReference type="OrthoDB" id="10540182at2759"/>
<dbReference type="KEGG" id="cvr:CHLNCDRAFT_135331"/>
<protein>
    <submittedName>
        <fullName evidence="2">Uncharacterized protein</fullName>
    </submittedName>
</protein>
<dbReference type="RefSeq" id="XP_005846648.1">
    <property type="nucleotide sequence ID" value="XM_005846586.1"/>
</dbReference>
<feature type="compositionally biased region" description="Low complexity" evidence="1">
    <location>
        <begin position="459"/>
        <end position="484"/>
    </location>
</feature>
<feature type="region of interest" description="Disordered" evidence="1">
    <location>
        <begin position="1"/>
        <end position="506"/>
    </location>
</feature>
<dbReference type="EMBL" id="GL433847">
    <property type="protein sequence ID" value="EFN54546.1"/>
    <property type="molecule type" value="Genomic_DNA"/>
</dbReference>
<feature type="region of interest" description="Disordered" evidence="1">
    <location>
        <begin position="699"/>
        <end position="762"/>
    </location>
</feature>
<feature type="region of interest" description="Disordered" evidence="1">
    <location>
        <begin position="549"/>
        <end position="664"/>
    </location>
</feature>
<proteinExistence type="predicted"/>
<feature type="compositionally biased region" description="Low complexity" evidence="1">
    <location>
        <begin position="549"/>
        <end position="593"/>
    </location>
</feature>
<feature type="compositionally biased region" description="Low complexity" evidence="1">
    <location>
        <begin position="390"/>
        <end position="402"/>
    </location>
</feature>
<sequence>MDVEAAGSVGPPQAASESHNSSGDRDESLQQGGSVNYGAAQSPRVPRSQISRAHPPHNPGFGERTSAVLSALSGDDETALSAAEAAGEHTSEPQYHVAGQPAHSLTAPAPRRGRDLAGSPPASTSPIYRANSVVSYTAAPAARPGAQQQQQQQQQQQRRGAETPASVAAAAHMMGTSPNTSRGEFSAAVPQPRGPRRAAGAFSAGGGGLPPTSGHRHSLAQQYAAAGPSRPSLSGNQPHAAVSLPSTLAVAPSQQGPATSARGQLAHAPSSLATVSTGNGERAGGSVEMSAQPSRRQGAQHATSAPAACAAAPAPGAAPAGPSPPSQPPGHVPGAPLQAAAGHAAHAAASAPAAVPPQGGQPGGQATPPAQPAVSASMSGQGDTPGQPYGAGALPQSSAAAPPLLPVGHAAPQLGRQQQQQAAGGSSAAPPAALPAHASTCEGHGGRPPFTDARSRSQGNAAAGAAGASAAAGATGGAAAEGMGSPAGSTLAEAGRGRDSQGTARGTILAGAAHSILTTAAAAAGEGEAMDEGGEALSPLLAAKALLVQAPPGGRGARGASPRPAPTPRTGSVGVPLAAPAPARSALAAAALSTHQQQPANGFPKQPPQPAGSAGNGFLSPINLSTMAVDLAPAGADDAPQPSASGQPSSLPPPGAVAAALAALEQQQAAQDNGLYLTPPPAELGELYHVLQQQNGYATHANSAIGNGGHSHAAQGSPDRELTSPSRLLTHDSTAGGSASRSKQAAKRRRTSAGPSGSTQHA</sequence>
<feature type="compositionally biased region" description="Polar residues" evidence="1">
    <location>
        <begin position="374"/>
        <end position="384"/>
    </location>
</feature>
<feature type="compositionally biased region" description="Low complexity" evidence="1">
    <location>
        <begin position="138"/>
        <end position="158"/>
    </location>
</feature>
<dbReference type="GeneID" id="17354131"/>
<dbReference type="OMA" id="LVESHQY"/>
<dbReference type="Proteomes" id="UP000008141">
    <property type="component" value="Unassembled WGS sequence"/>
</dbReference>
<feature type="compositionally biased region" description="Low complexity" evidence="1">
    <location>
        <begin position="409"/>
        <end position="439"/>
    </location>
</feature>
<organism evidence="3">
    <name type="scientific">Chlorella variabilis</name>
    <name type="common">Green alga</name>
    <dbReference type="NCBI Taxonomy" id="554065"/>
    <lineage>
        <taxon>Eukaryota</taxon>
        <taxon>Viridiplantae</taxon>
        <taxon>Chlorophyta</taxon>
        <taxon>core chlorophytes</taxon>
        <taxon>Trebouxiophyceae</taxon>
        <taxon>Chlorellales</taxon>
        <taxon>Chlorellaceae</taxon>
        <taxon>Chlorella clade</taxon>
        <taxon>Chlorella</taxon>
    </lineage>
</organism>
<dbReference type="InParanoid" id="E1ZI00"/>
<evidence type="ECO:0000313" key="3">
    <source>
        <dbReference type="Proteomes" id="UP000008141"/>
    </source>
</evidence>
<feature type="compositionally biased region" description="Low complexity" evidence="1">
    <location>
        <begin position="639"/>
        <end position="649"/>
    </location>
</feature>
<evidence type="ECO:0000256" key="1">
    <source>
        <dbReference type="SAM" id="MobiDB-lite"/>
    </source>
</evidence>
<feature type="compositionally biased region" description="Polar residues" evidence="1">
    <location>
        <begin position="289"/>
        <end position="303"/>
    </location>
</feature>
<feature type="compositionally biased region" description="Pro residues" evidence="1">
    <location>
        <begin position="321"/>
        <end position="331"/>
    </location>
</feature>
<feature type="compositionally biased region" description="Polar residues" evidence="1">
    <location>
        <begin position="252"/>
        <end position="262"/>
    </location>
</feature>
<dbReference type="AlphaFoldDB" id="E1ZI00"/>
<name>E1ZI00_CHLVA</name>
<gene>
    <name evidence="2" type="ORF">CHLNCDRAFT_135331</name>
</gene>
<feature type="compositionally biased region" description="Low complexity" evidence="1">
    <location>
        <begin position="187"/>
        <end position="202"/>
    </location>
</feature>
<keyword evidence="3" id="KW-1185">Reference proteome</keyword>
<evidence type="ECO:0000313" key="2">
    <source>
        <dbReference type="EMBL" id="EFN54546.1"/>
    </source>
</evidence>
<accession>E1ZI00</accession>
<reference evidence="2 3" key="1">
    <citation type="journal article" date="2010" name="Plant Cell">
        <title>The Chlorella variabilis NC64A genome reveals adaptation to photosymbiosis, coevolution with viruses, and cryptic sex.</title>
        <authorList>
            <person name="Blanc G."/>
            <person name="Duncan G."/>
            <person name="Agarkova I."/>
            <person name="Borodovsky M."/>
            <person name="Gurnon J."/>
            <person name="Kuo A."/>
            <person name="Lindquist E."/>
            <person name="Lucas S."/>
            <person name="Pangilinan J."/>
            <person name="Polle J."/>
            <person name="Salamov A."/>
            <person name="Terry A."/>
            <person name="Yamada T."/>
            <person name="Dunigan D.D."/>
            <person name="Grigoriev I.V."/>
            <person name="Claverie J.M."/>
            <person name="Van Etten J.L."/>
        </authorList>
    </citation>
    <scope>NUCLEOTIDE SEQUENCE [LARGE SCALE GENOMIC DNA]</scope>
    <source>
        <strain evidence="2 3">NC64A</strain>
    </source>
</reference>
<feature type="compositionally biased region" description="Polar residues" evidence="1">
    <location>
        <begin position="723"/>
        <end position="737"/>
    </location>
</feature>
<feature type="compositionally biased region" description="Low complexity" evidence="1">
    <location>
        <begin position="304"/>
        <end position="320"/>
    </location>
</feature>
<feature type="compositionally biased region" description="Low complexity" evidence="1">
    <location>
        <begin position="332"/>
        <end position="368"/>
    </location>
</feature>